<dbReference type="PROSITE" id="PS50222">
    <property type="entry name" value="EF_HAND_2"/>
    <property type="match status" value="1"/>
</dbReference>
<dbReference type="EMBL" id="CAADFY010000057">
    <property type="protein sequence ID" value="VFK54837.1"/>
    <property type="molecule type" value="Genomic_DNA"/>
</dbReference>
<dbReference type="InterPro" id="IPR013229">
    <property type="entry name" value="PEGA"/>
</dbReference>
<evidence type="ECO:0000256" key="2">
    <source>
        <dbReference type="ARBA" id="ARBA00022737"/>
    </source>
</evidence>
<feature type="repeat" description="WD" evidence="3">
    <location>
        <begin position="329"/>
        <end position="362"/>
    </location>
</feature>
<dbReference type="InterPro" id="IPR002048">
    <property type="entry name" value="EF_hand_dom"/>
</dbReference>
<gene>
    <name evidence="7" type="ORF">BECKTUN1418E_GA0071001_10556</name>
    <name evidence="6" type="ORF">BECKTUN1418F_GA0071002_105712</name>
</gene>
<dbReference type="SUPFAM" id="SSF50978">
    <property type="entry name" value="WD40 repeat-like"/>
    <property type="match status" value="1"/>
</dbReference>
<feature type="repeat" description="WD" evidence="3">
    <location>
        <begin position="531"/>
        <end position="572"/>
    </location>
</feature>
<dbReference type="PROSITE" id="PS00678">
    <property type="entry name" value="WD_REPEATS_1"/>
    <property type="match status" value="4"/>
</dbReference>
<name>A0A450ZM50_9GAMM</name>
<dbReference type="PROSITE" id="PS50082">
    <property type="entry name" value="WD_REPEATS_2"/>
    <property type="match status" value="7"/>
</dbReference>
<evidence type="ECO:0000259" key="5">
    <source>
        <dbReference type="PROSITE" id="PS50222"/>
    </source>
</evidence>
<evidence type="ECO:0000256" key="3">
    <source>
        <dbReference type="PROSITE-ProRule" id="PRU00221"/>
    </source>
</evidence>
<dbReference type="PANTHER" id="PTHR19848:SF8">
    <property type="entry name" value="F-BOX AND WD REPEAT DOMAIN CONTAINING 7"/>
    <property type="match status" value="1"/>
</dbReference>
<reference evidence="6" key="1">
    <citation type="submission" date="2019-02" db="EMBL/GenBank/DDBJ databases">
        <authorList>
            <person name="Gruber-Vodicka R. H."/>
            <person name="Seah K. B. B."/>
        </authorList>
    </citation>
    <scope>NUCLEOTIDE SEQUENCE</scope>
    <source>
        <strain evidence="7">BECK_BY2</strain>
        <strain evidence="6">BECK_BY3</strain>
    </source>
</reference>
<evidence type="ECO:0000313" key="6">
    <source>
        <dbReference type="EMBL" id="VFK54837.1"/>
    </source>
</evidence>
<dbReference type="SMART" id="SM00320">
    <property type="entry name" value="WD40"/>
    <property type="match status" value="7"/>
</dbReference>
<dbReference type="Pfam" id="PF00400">
    <property type="entry name" value="WD40"/>
    <property type="match status" value="6"/>
</dbReference>
<feature type="repeat" description="WD" evidence="3">
    <location>
        <begin position="447"/>
        <end position="488"/>
    </location>
</feature>
<dbReference type="EMBL" id="CAADFV010000055">
    <property type="protein sequence ID" value="VFK59935.1"/>
    <property type="molecule type" value="Genomic_DNA"/>
</dbReference>
<feature type="repeat" description="WD" evidence="3">
    <location>
        <begin position="489"/>
        <end position="530"/>
    </location>
</feature>
<dbReference type="InterPro" id="IPR001680">
    <property type="entry name" value="WD40_rpt"/>
</dbReference>
<dbReference type="PANTHER" id="PTHR19848">
    <property type="entry name" value="WD40 REPEAT PROTEIN"/>
    <property type="match status" value="1"/>
</dbReference>
<dbReference type="PROSITE" id="PS50294">
    <property type="entry name" value="WD_REPEATS_REGION"/>
    <property type="match status" value="5"/>
</dbReference>
<dbReference type="Pfam" id="PF08308">
    <property type="entry name" value="PEGA"/>
    <property type="match status" value="1"/>
</dbReference>
<keyword evidence="2" id="KW-0677">Repeat</keyword>
<feature type="repeat" description="WD" evidence="3">
    <location>
        <begin position="363"/>
        <end position="404"/>
    </location>
</feature>
<evidence type="ECO:0000313" key="7">
    <source>
        <dbReference type="EMBL" id="VFK59935.1"/>
    </source>
</evidence>
<dbReference type="PRINTS" id="PR00320">
    <property type="entry name" value="GPROTEINBRPT"/>
</dbReference>
<sequence>MQRIEEYAIKIHAKHALFLFDSCFSGSLFNITRSAPKNISDKTGKPVRQFITAGSADERVPDRSIFREQFIAALKGEGDMNKDGFVTGAELGEFLHTKVVNYSKGSQHPQYGKIRNADLDKGDFVFVSMKPIKSNAAPSGSRTISVDPSAMDFEFWNAIKQSKEPELYRAYLKQFPNGTFAAIARIRIKELAGSATVGWAKAPPGAVPITNGEMDTEGTAMGTAQDAFAHPTPAQLTIRSNVTKDTVTIDGKNVGPTGPRSHKLSPGEHTVRVEKKGFEPFETTIRLAAGEEETVRAQLKSTAPNYANWRVLRKIQGHYSGILWPGYGIQFSPDRRALLLTNATLDNLFQLWDIQTGEMIRTFKGHSEVIWSVTFSPDGRRLLSGSRDKTLKLWDVASGREIRTFKGHSAGVLSVAFSPDGRRALSGSYDETLKLWDVASGRELRTFKGHSNTVHSVAFSPDGQSILSGSDDKTLKLWDVASGKAIRTFEGHSGQVTFVAFALDGRSALSGGPDDTPKLRDVASGNEIRTFKGHSTDVNSVAFAPDGHTLLSGSDDKTIKLWDVASGREIRTLKGHSDDVNSVAFSPDGQRAASGDSGGVIILWGEE</sequence>
<dbReference type="InterPro" id="IPR020472">
    <property type="entry name" value="WD40_PAC1"/>
</dbReference>
<dbReference type="AlphaFoldDB" id="A0A450ZM50"/>
<feature type="repeat" description="WD" evidence="3">
    <location>
        <begin position="405"/>
        <end position="446"/>
    </location>
</feature>
<evidence type="ECO:0000256" key="1">
    <source>
        <dbReference type="ARBA" id="ARBA00022574"/>
    </source>
</evidence>
<dbReference type="InterPro" id="IPR018247">
    <property type="entry name" value="EF_Hand_1_Ca_BS"/>
</dbReference>
<feature type="repeat" description="WD" evidence="3">
    <location>
        <begin position="573"/>
        <end position="607"/>
    </location>
</feature>
<accession>A0A450ZM50</accession>
<dbReference type="InterPro" id="IPR019775">
    <property type="entry name" value="WD40_repeat_CS"/>
</dbReference>
<dbReference type="CDD" id="cd00200">
    <property type="entry name" value="WD40"/>
    <property type="match status" value="1"/>
</dbReference>
<keyword evidence="1 3" id="KW-0853">WD repeat</keyword>
<protein>
    <submittedName>
        <fullName evidence="6">WD40 repeat</fullName>
    </submittedName>
</protein>
<proteinExistence type="predicted"/>
<dbReference type="InterPro" id="IPR015943">
    <property type="entry name" value="WD40/YVTN_repeat-like_dom_sf"/>
</dbReference>
<feature type="domain" description="EF-hand" evidence="5">
    <location>
        <begin position="79"/>
        <end position="101"/>
    </location>
</feature>
<dbReference type="InterPro" id="IPR036322">
    <property type="entry name" value="WD40_repeat_dom_sf"/>
</dbReference>
<dbReference type="GO" id="GO:0005509">
    <property type="term" value="F:calcium ion binding"/>
    <property type="evidence" value="ECO:0007669"/>
    <property type="project" value="InterPro"/>
</dbReference>
<dbReference type="PROSITE" id="PS00018">
    <property type="entry name" value="EF_HAND_1"/>
    <property type="match status" value="1"/>
</dbReference>
<feature type="region of interest" description="Disordered" evidence="4">
    <location>
        <begin position="249"/>
        <end position="269"/>
    </location>
</feature>
<evidence type="ECO:0000256" key="4">
    <source>
        <dbReference type="SAM" id="MobiDB-lite"/>
    </source>
</evidence>
<organism evidence="6">
    <name type="scientific">Candidatus Kentrum sp. TUN</name>
    <dbReference type="NCBI Taxonomy" id="2126343"/>
    <lineage>
        <taxon>Bacteria</taxon>
        <taxon>Pseudomonadati</taxon>
        <taxon>Pseudomonadota</taxon>
        <taxon>Gammaproteobacteria</taxon>
        <taxon>Candidatus Kentrum</taxon>
    </lineage>
</organism>
<dbReference type="Gene3D" id="2.130.10.10">
    <property type="entry name" value="YVTN repeat-like/Quinoprotein amine dehydrogenase"/>
    <property type="match status" value="3"/>
</dbReference>